<dbReference type="VEuPathDB" id="ToxoDB:ETH2_1405800"/>
<dbReference type="RefSeq" id="XP_013233004.1">
    <property type="nucleotide sequence ID" value="XM_013377550.1"/>
</dbReference>
<dbReference type="MEROPS" id="A01.058"/>
<dbReference type="PRINTS" id="PR00792">
    <property type="entry name" value="PEPSIN"/>
</dbReference>
<dbReference type="InterPro" id="IPR001461">
    <property type="entry name" value="Aspartic_peptidase_A1"/>
</dbReference>
<name>U6L0Y1_EIMTE</name>
<evidence type="ECO:0000313" key="7">
    <source>
        <dbReference type="EMBL" id="CDJ42254.1"/>
    </source>
</evidence>
<dbReference type="OrthoDB" id="771136at2759"/>
<reference evidence="7" key="2">
    <citation type="submission" date="2013-10" db="EMBL/GenBank/DDBJ databases">
        <authorList>
            <person name="Aslett M."/>
        </authorList>
    </citation>
    <scope>NUCLEOTIDE SEQUENCE [LARGE SCALE GENOMIC DNA]</scope>
    <source>
        <strain evidence="7">Houghton</strain>
    </source>
</reference>
<reference evidence="7" key="1">
    <citation type="submission" date="2013-10" db="EMBL/GenBank/DDBJ databases">
        <title>Genomic analysis of the causative agents of coccidiosis in chickens.</title>
        <authorList>
            <person name="Reid A.J."/>
            <person name="Blake D."/>
            <person name="Billington K."/>
            <person name="Browne H."/>
            <person name="Dunn M."/>
            <person name="Hung S."/>
            <person name="Kawahara F."/>
            <person name="Miranda-Saavedra D."/>
            <person name="Mourier T."/>
            <person name="Nagra H."/>
            <person name="Otto T.D."/>
            <person name="Rawlings N."/>
            <person name="Sanchez A."/>
            <person name="Sanders M."/>
            <person name="Subramaniam C."/>
            <person name="Tay Y."/>
            <person name="Dear P."/>
            <person name="Doerig C."/>
            <person name="Gruber A."/>
            <person name="Parkinson J."/>
            <person name="Shirley M."/>
            <person name="Wan K.L."/>
            <person name="Berriman M."/>
            <person name="Tomley F."/>
            <person name="Pain A."/>
        </authorList>
    </citation>
    <scope>NUCLEOTIDE SEQUENCE [LARGE SCALE GENOMIC DNA]</scope>
    <source>
        <strain evidence="7">Houghton</strain>
    </source>
</reference>
<dbReference type="SUPFAM" id="SSF50630">
    <property type="entry name" value="Acid proteases"/>
    <property type="match status" value="1"/>
</dbReference>
<dbReference type="PANTHER" id="PTHR47966:SF51">
    <property type="entry name" value="BETA-SITE APP-CLEAVING ENZYME, ISOFORM A-RELATED"/>
    <property type="match status" value="1"/>
</dbReference>
<evidence type="ECO:0000256" key="3">
    <source>
        <dbReference type="ARBA" id="ARBA00022750"/>
    </source>
</evidence>
<dbReference type="GO" id="GO:0006508">
    <property type="term" value="P:proteolysis"/>
    <property type="evidence" value="ECO:0007669"/>
    <property type="project" value="UniProtKB-KW"/>
</dbReference>
<feature type="domain" description="Peptidase A1" evidence="6">
    <location>
        <begin position="290"/>
        <end position="347"/>
    </location>
</feature>
<dbReference type="PANTHER" id="PTHR47966">
    <property type="entry name" value="BETA-SITE APP-CLEAVING ENZYME, ISOFORM A-RELATED"/>
    <property type="match status" value="1"/>
</dbReference>
<evidence type="ECO:0000256" key="5">
    <source>
        <dbReference type="SAM" id="MobiDB-lite"/>
    </source>
</evidence>
<evidence type="ECO:0000256" key="4">
    <source>
        <dbReference type="ARBA" id="ARBA00022801"/>
    </source>
</evidence>
<dbReference type="VEuPathDB" id="ToxoDB:ETH_00001725"/>
<keyword evidence="8" id="KW-1185">Reference proteome</keyword>
<dbReference type="Proteomes" id="UP000030747">
    <property type="component" value="Unassembled WGS sequence"/>
</dbReference>
<dbReference type="GeneID" id="25249560"/>
<feature type="domain" description="Peptidase A1" evidence="6">
    <location>
        <begin position="101"/>
        <end position="240"/>
    </location>
</feature>
<dbReference type="AlphaFoldDB" id="U6L0Y1"/>
<dbReference type="InterPro" id="IPR021109">
    <property type="entry name" value="Peptidase_aspartic_dom_sf"/>
</dbReference>
<organism evidence="7 8">
    <name type="scientific">Eimeria tenella</name>
    <name type="common">Coccidian parasite</name>
    <dbReference type="NCBI Taxonomy" id="5802"/>
    <lineage>
        <taxon>Eukaryota</taxon>
        <taxon>Sar</taxon>
        <taxon>Alveolata</taxon>
        <taxon>Apicomplexa</taxon>
        <taxon>Conoidasida</taxon>
        <taxon>Coccidia</taxon>
        <taxon>Eucoccidiorida</taxon>
        <taxon>Eimeriorina</taxon>
        <taxon>Eimeriidae</taxon>
        <taxon>Eimeria</taxon>
    </lineage>
</organism>
<dbReference type="OMA" id="HWAPVTQ"/>
<keyword evidence="4" id="KW-0378">Hydrolase</keyword>
<keyword evidence="2" id="KW-0645">Protease</keyword>
<dbReference type="GO" id="GO:0004190">
    <property type="term" value="F:aspartic-type endopeptidase activity"/>
    <property type="evidence" value="ECO:0007669"/>
    <property type="project" value="UniProtKB-KW"/>
</dbReference>
<protein>
    <submittedName>
        <fullName evidence="7">Aspartyl proteinase (Eimepsin)</fullName>
    </submittedName>
</protein>
<accession>U6L0Y1</accession>
<evidence type="ECO:0000259" key="6">
    <source>
        <dbReference type="Pfam" id="PF00026"/>
    </source>
</evidence>
<sequence length="356" mass="39418">MRSLLVVAGIAGCSSLAATDARHRFLSETLEEPEDVMLKTADLHANLLREPPMTIKLDNRYKFTGLGELVSQLIDHHTTMGSVGSSGTMARQKLLNYHNSQYFGEIKIGTPGRRFVVVSDEIMLPDGSKMESHLNPSSEEDAHRTRNSTQSTPARFHQYGHSLEIQQSHSFNKVPNQAIGLAVEESTHPFADLPFDGLVGLGFPDVSGEEGLPSSALPIVDQMVKEKVLDRNVFSVYMSEDINREIGLHGLKINGKSFGVCEKRGCRAAVDTGSSLLTFVLKDIYGRLVNFSLEPRDYVVEELDARGNANNCAAGFMAMDVPAPRGPLFVLGNSFIRKYYSIFDRDHMVWQNPNMK</sequence>
<evidence type="ECO:0000313" key="8">
    <source>
        <dbReference type="Proteomes" id="UP000030747"/>
    </source>
</evidence>
<dbReference type="InterPro" id="IPR033121">
    <property type="entry name" value="PEPTIDASE_A1"/>
</dbReference>
<feature type="region of interest" description="Disordered" evidence="5">
    <location>
        <begin position="127"/>
        <end position="152"/>
    </location>
</feature>
<keyword evidence="3" id="KW-0064">Aspartyl protease</keyword>
<dbReference type="Gene3D" id="2.40.70.10">
    <property type="entry name" value="Acid Proteases"/>
    <property type="match status" value="2"/>
</dbReference>
<proteinExistence type="inferred from homology"/>
<gene>
    <name evidence="7" type="ORF">ETH_00001725</name>
</gene>
<comment type="similarity">
    <text evidence="1">Belongs to the peptidase A1 family.</text>
</comment>
<dbReference type="EMBL" id="HG675705">
    <property type="protein sequence ID" value="CDJ42254.1"/>
    <property type="molecule type" value="Genomic_DNA"/>
</dbReference>
<evidence type="ECO:0000256" key="1">
    <source>
        <dbReference type="ARBA" id="ARBA00007447"/>
    </source>
</evidence>
<evidence type="ECO:0000256" key="2">
    <source>
        <dbReference type="ARBA" id="ARBA00022670"/>
    </source>
</evidence>
<dbReference type="Pfam" id="PF00026">
    <property type="entry name" value="Asp"/>
    <property type="match status" value="2"/>
</dbReference>